<keyword evidence="3" id="KW-1185">Reference proteome</keyword>
<dbReference type="Proteomes" id="UP000091979">
    <property type="component" value="Unassembled WGS sequence"/>
</dbReference>
<evidence type="ECO:0000313" key="3">
    <source>
        <dbReference type="Proteomes" id="UP000091979"/>
    </source>
</evidence>
<gene>
    <name evidence="2" type="ORF">SP90_16220</name>
</gene>
<organism evidence="2 3">
    <name type="scientific">Halodesulfovibrio spirochaetisodalis</name>
    <dbReference type="NCBI Taxonomy" id="1560234"/>
    <lineage>
        <taxon>Bacteria</taxon>
        <taxon>Pseudomonadati</taxon>
        <taxon>Thermodesulfobacteriota</taxon>
        <taxon>Desulfovibrionia</taxon>
        <taxon>Desulfovibrionales</taxon>
        <taxon>Desulfovibrionaceae</taxon>
        <taxon>Halodesulfovibrio</taxon>
    </lineage>
</organism>
<sequence>MRSQSDSQHKQCAGFGILPFHHFPVNPQWHIPTREECIALWDKYSMPEHIRAHSEQVAHVAAAMAVLANDRGQNISVESVTASALLHDIAKAYTIEFGGDHAWIGGSIVLSETGNPYVAQGVMHHVQWDWPVDSELCFLPLAIIYADKRVMHDSVVSLDERFEDLVVRYGRTDRIIDYIMKAKVLAQEIELAFSEQLGISLHEYSFDSGRVV</sequence>
<dbReference type="SMART" id="SM00471">
    <property type="entry name" value="HDc"/>
    <property type="match status" value="1"/>
</dbReference>
<dbReference type="EMBL" id="JXMS01000042">
    <property type="protein sequence ID" value="OBQ45774.1"/>
    <property type="molecule type" value="Genomic_DNA"/>
</dbReference>
<proteinExistence type="predicted"/>
<reference evidence="2 3" key="1">
    <citation type="submission" date="2015-01" db="EMBL/GenBank/DDBJ databases">
        <title>Desulfovibrio sp. JC271 draft genome sequence.</title>
        <authorList>
            <person name="Shivani Y."/>
            <person name="Subhash Y."/>
            <person name="Sasikala C."/>
            <person name="Ramana C.V."/>
        </authorList>
    </citation>
    <scope>NUCLEOTIDE SEQUENCE [LARGE SCALE GENOMIC DNA]</scope>
    <source>
        <strain evidence="2 3">JC271</strain>
    </source>
</reference>
<feature type="domain" description="HD/PDEase" evidence="1">
    <location>
        <begin position="46"/>
        <end position="161"/>
    </location>
</feature>
<dbReference type="InterPro" id="IPR003607">
    <property type="entry name" value="HD/PDEase_dom"/>
</dbReference>
<keyword evidence="2" id="KW-0378">Hydrolase</keyword>
<protein>
    <submittedName>
        <fullName evidence="2">Phosphohydrolase</fullName>
    </submittedName>
</protein>
<dbReference type="AlphaFoldDB" id="A0A1B7X8S5"/>
<evidence type="ECO:0000313" key="2">
    <source>
        <dbReference type="EMBL" id="OBQ45774.1"/>
    </source>
</evidence>
<name>A0A1B7X8S5_9BACT</name>
<dbReference type="OrthoDB" id="5431498at2"/>
<comment type="caution">
    <text evidence="2">The sequence shown here is derived from an EMBL/GenBank/DDBJ whole genome shotgun (WGS) entry which is preliminary data.</text>
</comment>
<dbReference type="GO" id="GO:0016787">
    <property type="term" value="F:hydrolase activity"/>
    <property type="evidence" value="ECO:0007669"/>
    <property type="project" value="UniProtKB-KW"/>
</dbReference>
<evidence type="ECO:0000259" key="1">
    <source>
        <dbReference type="SMART" id="SM00471"/>
    </source>
</evidence>
<dbReference type="SUPFAM" id="SSF109604">
    <property type="entry name" value="HD-domain/PDEase-like"/>
    <property type="match status" value="1"/>
</dbReference>
<dbReference type="RefSeq" id="WP_066858772.1">
    <property type="nucleotide sequence ID" value="NZ_JXMS01000042.1"/>
</dbReference>
<dbReference type="PATRIC" id="fig|1560234.3.peg.2720"/>
<accession>A0A1B7X8S5</accession>
<dbReference type="Gene3D" id="1.10.3210.10">
    <property type="entry name" value="Hypothetical protein af1432"/>
    <property type="match status" value="1"/>
</dbReference>
<dbReference type="STRING" id="1560234.SP90_16220"/>
<dbReference type="Pfam" id="PF12917">
    <property type="entry name" value="YfbR-like"/>
    <property type="match status" value="1"/>
</dbReference>